<dbReference type="Proteomes" id="UP000307790">
    <property type="component" value="Unassembled WGS sequence"/>
</dbReference>
<name>A0A5R9IVG4_9GAMM</name>
<feature type="signal peptide" evidence="1">
    <location>
        <begin position="1"/>
        <end position="35"/>
    </location>
</feature>
<comment type="caution">
    <text evidence="2">The sequence shown here is derived from an EMBL/GenBank/DDBJ whole genome shotgun (WGS) entry which is preliminary data.</text>
</comment>
<sequence>MPLTVRQNLKIKSVLMMKIKPVLCIITLLTFTAMAQDDAQDNHQNTTQTIESLVASNQLQITIKRVNDAQTIARQAITFEVEVATNRWFSRGTRIEEFDLENTIILPFEGLAFNSSRMIDGATWTTQSRDITIYPLDEGEYVSSQIRVFISVNTEHSGAVEGYWQLDPIKFSVSQPKQLALVDHYVVTDTFRIKKRSDFNKNNNYQIGDSVTLNVELHAERVPAMMLPELTDVDIKGISVFDEEPVLNDQQSRGEFNSSRQQTRTYIFEQAGDYKIPEQKFFFWDPSQKRLKTRKLRGFTIHIESDPNQQAKPRKNEQITPIPTIPWERVFGVALIISLLIVLFRNRQAIGRFYKQVTRYQRRQYRNAYIKACNDGEYQKACECLFRFLQTGKTRHETLHDYFPSEPQRTALKELVALAYDINEPIPQKKLVTRGSFARRNMLSLLKPEALATGHIRENLALLTINPRQCPDD</sequence>
<gene>
    <name evidence="2" type="ORF">FE810_00220</name>
</gene>
<reference evidence="2 3" key="1">
    <citation type="submission" date="2019-05" db="EMBL/GenBank/DDBJ databases">
        <title>Genome sequences of Thalassotalea litorea 1K03283.</title>
        <authorList>
            <person name="Zhang D."/>
        </authorList>
    </citation>
    <scope>NUCLEOTIDE SEQUENCE [LARGE SCALE GENOMIC DNA]</scope>
    <source>
        <strain evidence="2 3">MCCC 1K03283</strain>
    </source>
</reference>
<dbReference type="InterPro" id="IPR025738">
    <property type="entry name" value="BatD"/>
</dbReference>
<accession>A0A5R9IVG4</accession>
<organism evidence="2 3">
    <name type="scientific">Thalassotalea litorea</name>
    <dbReference type="NCBI Taxonomy" id="2020715"/>
    <lineage>
        <taxon>Bacteria</taxon>
        <taxon>Pseudomonadati</taxon>
        <taxon>Pseudomonadota</taxon>
        <taxon>Gammaproteobacteria</taxon>
        <taxon>Alteromonadales</taxon>
        <taxon>Colwelliaceae</taxon>
        <taxon>Thalassotalea</taxon>
    </lineage>
</organism>
<protein>
    <submittedName>
        <fullName evidence="2">Protein BatD</fullName>
    </submittedName>
</protein>
<feature type="chain" id="PRO_5024395941" evidence="1">
    <location>
        <begin position="36"/>
        <end position="473"/>
    </location>
</feature>
<dbReference type="OrthoDB" id="5293418at2"/>
<keyword evidence="3" id="KW-1185">Reference proteome</keyword>
<keyword evidence="1" id="KW-0732">Signal</keyword>
<evidence type="ECO:0000313" key="3">
    <source>
        <dbReference type="Proteomes" id="UP000307790"/>
    </source>
</evidence>
<dbReference type="AlphaFoldDB" id="A0A5R9IVG4"/>
<dbReference type="PANTHER" id="PTHR40940">
    <property type="entry name" value="PROTEIN BATD-RELATED"/>
    <property type="match status" value="1"/>
</dbReference>
<dbReference type="PANTHER" id="PTHR40940:SF1">
    <property type="entry name" value="PROTEIN BATD"/>
    <property type="match status" value="1"/>
</dbReference>
<proteinExistence type="predicted"/>
<dbReference type="EMBL" id="VCBC01000001">
    <property type="protein sequence ID" value="TLU68077.1"/>
    <property type="molecule type" value="Genomic_DNA"/>
</dbReference>
<evidence type="ECO:0000313" key="2">
    <source>
        <dbReference type="EMBL" id="TLU68077.1"/>
    </source>
</evidence>
<evidence type="ECO:0000256" key="1">
    <source>
        <dbReference type="SAM" id="SignalP"/>
    </source>
</evidence>